<protein>
    <submittedName>
        <fullName evidence="2">Divalent-cation tolerance protein CutA</fullName>
    </submittedName>
</protein>
<dbReference type="RefSeq" id="WP_143984979.1">
    <property type="nucleotide sequence ID" value="NZ_CP041692.1"/>
</dbReference>
<evidence type="ECO:0000313" key="3">
    <source>
        <dbReference type="Proteomes" id="UP000319263"/>
    </source>
</evidence>
<reference evidence="2 3" key="1">
    <citation type="submission" date="2019-07" db="EMBL/GenBank/DDBJ databases">
        <title>Microlunatus dokdonensis sp. nov. isolated from the rhizospheric soil of the wild plant Elymus tsukushiensis.</title>
        <authorList>
            <person name="Ghim S.-Y."/>
            <person name="Hwang Y.-J."/>
            <person name="Son J.-S."/>
            <person name="Shin J.-H."/>
        </authorList>
    </citation>
    <scope>NUCLEOTIDE SEQUENCE [LARGE SCALE GENOMIC DNA]</scope>
    <source>
        <strain evidence="2 3">KUDC0627</strain>
    </source>
</reference>
<dbReference type="InterPro" id="IPR004323">
    <property type="entry name" value="Ion_tolerance_CutA"/>
</dbReference>
<dbReference type="InterPro" id="IPR015867">
    <property type="entry name" value="N-reg_PII/ATP_PRibTrfase_C"/>
</dbReference>
<name>A0A516PUX8_9ACTN</name>
<dbReference type="KEGG" id="mik:FOE78_02850"/>
<dbReference type="SUPFAM" id="SSF54913">
    <property type="entry name" value="GlnB-like"/>
    <property type="match status" value="1"/>
</dbReference>
<dbReference type="PANTHER" id="PTHR23419">
    <property type="entry name" value="DIVALENT CATION TOLERANCE CUTA-RELATED"/>
    <property type="match status" value="1"/>
</dbReference>
<sequence length="110" mass="12487">MTDQPDICEVVITAPDEAWLLAFTRQLVERRLAACGHHASIRSIYTWQHSIEAHQETRVALHTRAEHVPAIIETTNNQHPYEVPCVIATPIIHANPEYAQWIIDSTNDPT</sequence>
<organism evidence="2 3">
    <name type="scientific">Microlunatus elymi</name>
    <dbReference type="NCBI Taxonomy" id="2596828"/>
    <lineage>
        <taxon>Bacteria</taxon>
        <taxon>Bacillati</taxon>
        <taxon>Actinomycetota</taxon>
        <taxon>Actinomycetes</taxon>
        <taxon>Propionibacteriales</taxon>
        <taxon>Propionibacteriaceae</taxon>
        <taxon>Microlunatus</taxon>
    </lineage>
</organism>
<dbReference type="InterPro" id="IPR011322">
    <property type="entry name" value="N-reg_PII-like_a/b"/>
</dbReference>
<evidence type="ECO:0000313" key="2">
    <source>
        <dbReference type="EMBL" id="QDP94994.1"/>
    </source>
</evidence>
<accession>A0A516PUX8</accession>
<evidence type="ECO:0000256" key="1">
    <source>
        <dbReference type="ARBA" id="ARBA00010169"/>
    </source>
</evidence>
<dbReference type="Proteomes" id="UP000319263">
    <property type="component" value="Chromosome"/>
</dbReference>
<dbReference type="EMBL" id="CP041692">
    <property type="protein sequence ID" value="QDP94994.1"/>
    <property type="molecule type" value="Genomic_DNA"/>
</dbReference>
<dbReference type="AlphaFoldDB" id="A0A516PUX8"/>
<proteinExistence type="inferred from homology"/>
<dbReference type="PANTHER" id="PTHR23419:SF8">
    <property type="entry name" value="FI09726P"/>
    <property type="match status" value="1"/>
</dbReference>
<comment type="similarity">
    <text evidence="1">Belongs to the CutA family.</text>
</comment>
<dbReference type="OrthoDB" id="37622at2"/>
<dbReference type="Pfam" id="PF03091">
    <property type="entry name" value="CutA1"/>
    <property type="match status" value="1"/>
</dbReference>
<dbReference type="GO" id="GO:0005507">
    <property type="term" value="F:copper ion binding"/>
    <property type="evidence" value="ECO:0007669"/>
    <property type="project" value="TreeGrafter"/>
</dbReference>
<keyword evidence="3" id="KW-1185">Reference proteome</keyword>
<dbReference type="Gene3D" id="3.30.70.120">
    <property type="match status" value="1"/>
</dbReference>
<dbReference type="GO" id="GO:0010038">
    <property type="term" value="P:response to metal ion"/>
    <property type="evidence" value="ECO:0007669"/>
    <property type="project" value="InterPro"/>
</dbReference>
<gene>
    <name evidence="2" type="ORF">FOE78_02850</name>
</gene>